<keyword evidence="11 14" id="KW-1133">Transmembrane helix</keyword>
<dbReference type="RefSeq" id="WP_379928522.1">
    <property type="nucleotide sequence ID" value="NZ_JBHUMM010000009.1"/>
</dbReference>
<sequence length="464" mass="52981">MKWKLTSRFLIAMIVTILISFVCLLLLVGYVFFYRAESPEELWSVEAPGYTLEFGQHIHWKDNEVVISPANLSELKRYGSWIQVLDKHGYEIYSRYKPVQAPRHYSAAQMIYYHAYSGALANYTLFAGQVKHETETFSYVLGFPMETVSKASFHFKPDSLIKDTGVFLFGSLFVLLTITCLIGYVFSTGLLRPIIQLLGGIQSLSKGIYPSPFPEKGLFRDVHTHLNQLSKSLQQAEKERFATDKMREEWISNISHDIKTPLSSIRGYSELLQDTDDWITPEQRAEYAGIMLDKSQYIESLIEDLKLIYQLKQMDFQERFVDEDLVELARQTVIDLLNHSTHEGYNISFSSETPSMMRSCHRLLLQRAISNLLYNAIIHNPAGTEVKVHITRNGTMLISDNGKGIPSEDMDKLFQRYYRGTNTSSLHKGSGLGMAIAKQIVDLHDGELDVQSEINKGTRICITL</sequence>
<dbReference type="InterPro" id="IPR004358">
    <property type="entry name" value="Sig_transdc_His_kin-like_C"/>
</dbReference>
<keyword evidence="9 16" id="KW-0418">Kinase</keyword>
<evidence type="ECO:0000256" key="10">
    <source>
        <dbReference type="ARBA" id="ARBA00022840"/>
    </source>
</evidence>
<evidence type="ECO:0000256" key="9">
    <source>
        <dbReference type="ARBA" id="ARBA00022777"/>
    </source>
</evidence>
<dbReference type="EC" id="2.7.13.3" evidence="3"/>
<keyword evidence="6" id="KW-0808">Transferase</keyword>
<dbReference type="EMBL" id="JBHUMM010000009">
    <property type="protein sequence ID" value="MFD2671090.1"/>
    <property type="molecule type" value="Genomic_DNA"/>
</dbReference>
<dbReference type="CDD" id="cd00075">
    <property type="entry name" value="HATPase"/>
    <property type="match status" value="1"/>
</dbReference>
<evidence type="ECO:0000256" key="14">
    <source>
        <dbReference type="SAM" id="Phobius"/>
    </source>
</evidence>
<evidence type="ECO:0000256" key="6">
    <source>
        <dbReference type="ARBA" id="ARBA00022679"/>
    </source>
</evidence>
<dbReference type="GO" id="GO:0016301">
    <property type="term" value="F:kinase activity"/>
    <property type="evidence" value="ECO:0007669"/>
    <property type="project" value="UniProtKB-KW"/>
</dbReference>
<dbReference type="PANTHER" id="PTHR45528:SF1">
    <property type="entry name" value="SENSOR HISTIDINE KINASE CPXA"/>
    <property type="match status" value="1"/>
</dbReference>
<evidence type="ECO:0000259" key="15">
    <source>
        <dbReference type="PROSITE" id="PS50109"/>
    </source>
</evidence>
<evidence type="ECO:0000256" key="1">
    <source>
        <dbReference type="ARBA" id="ARBA00000085"/>
    </source>
</evidence>
<evidence type="ECO:0000256" key="12">
    <source>
        <dbReference type="ARBA" id="ARBA00023012"/>
    </source>
</evidence>
<dbReference type="InterPro" id="IPR036097">
    <property type="entry name" value="HisK_dim/P_sf"/>
</dbReference>
<dbReference type="Proteomes" id="UP001597497">
    <property type="component" value="Unassembled WGS sequence"/>
</dbReference>
<comment type="catalytic activity">
    <reaction evidence="1">
        <text>ATP + protein L-histidine = ADP + protein N-phospho-L-histidine.</text>
        <dbReference type="EC" id="2.7.13.3"/>
    </reaction>
</comment>
<keyword evidence="4" id="KW-1003">Cell membrane</keyword>
<evidence type="ECO:0000256" key="3">
    <source>
        <dbReference type="ARBA" id="ARBA00012438"/>
    </source>
</evidence>
<protein>
    <recommendedName>
        <fullName evidence="3">histidine kinase</fullName>
        <ecNumber evidence="3">2.7.13.3</ecNumber>
    </recommendedName>
</protein>
<comment type="subcellular location">
    <subcellularLocation>
        <location evidence="2">Cell membrane</location>
        <topology evidence="2">Multi-pass membrane protein</topology>
    </subcellularLocation>
</comment>
<name>A0ABW5R8K2_9BACL</name>
<gene>
    <name evidence="16" type="ORF">ACFSUC_05675</name>
</gene>
<dbReference type="PROSITE" id="PS50109">
    <property type="entry name" value="HIS_KIN"/>
    <property type="match status" value="1"/>
</dbReference>
<evidence type="ECO:0000256" key="13">
    <source>
        <dbReference type="ARBA" id="ARBA00023136"/>
    </source>
</evidence>
<dbReference type="InterPro" id="IPR005467">
    <property type="entry name" value="His_kinase_dom"/>
</dbReference>
<evidence type="ECO:0000313" key="16">
    <source>
        <dbReference type="EMBL" id="MFD2671090.1"/>
    </source>
</evidence>
<evidence type="ECO:0000256" key="5">
    <source>
        <dbReference type="ARBA" id="ARBA00022553"/>
    </source>
</evidence>
<dbReference type="SMART" id="SM00387">
    <property type="entry name" value="HATPase_c"/>
    <property type="match status" value="1"/>
</dbReference>
<dbReference type="CDD" id="cd00082">
    <property type="entry name" value="HisKA"/>
    <property type="match status" value="1"/>
</dbReference>
<keyword evidence="10" id="KW-0067">ATP-binding</keyword>
<dbReference type="Pfam" id="PF02518">
    <property type="entry name" value="HATPase_c"/>
    <property type="match status" value="1"/>
</dbReference>
<dbReference type="PANTHER" id="PTHR45528">
    <property type="entry name" value="SENSOR HISTIDINE KINASE CPXA"/>
    <property type="match status" value="1"/>
</dbReference>
<dbReference type="InterPro" id="IPR036890">
    <property type="entry name" value="HATPase_C_sf"/>
</dbReference>
<dbReference type="PRINTS" id="PR00344">
    <property type="entry name" value="BCTRLSENSOR"/>
</dbReference>
<keyword evidence="13 14" id="KW-0472">Membrane</keyword>
<feature type="transmembrane region" description="Helical" evidence="14">
    <location>
        <begin position="9"/>
        <end position="33"/>
    </location>
</feature>
<keyword evidence="17" id="KW-1185">Reference proteome</keyword>
<dbReference type="SMART" id="SM00388">
    <property type="entry name" value="HisKA"/>
    <property type="match status" value="1"/>
</dbReference>
<proteinExistence type="predicted"/>
<feature type="domain" description="Histidine kinase" evidence="15">
    <location>
        <begin position="253"/>
        <end position="464"/>
    </location>
</feature>
<dbReference type="InterPro" id="IPR003661">
    <property type="entry name" value="HisK_dim/P_dom"/>
</dbReference>
<evidence type="ECO:0000256" key="8">
    <source>
        <dbReference type="ARBA" id="ARBA00022741"/>
    </source>
</evidence>
<keyword evidence="12" id="KW-0902">Two-component regulatory system</keyword>
<evidence type="ECO:0000256" key="7">
    <source>
        <dbReference type="ARBA" id="ARBA00022692"/>
    </source>
</evidence>
<dbReference type="Gene3D" id="3.30.565.10">
    <property type="entry name" value="Histidine kinase-like ATPase, C-terminal domain"/>
    <property type="match status" value="1"/>
</dbReference>
<organism evidence="16 17">
    <name type="scientific">Marinicrinis sediminis</name>
    <dbReference type="NCBI Taxonomy" id="1652465"/>
    <lineage>
        <taxon>Bacteria</taxon>
        <taxon>Bacillati</taxon>
        <taxon>Bacillota</taxon>
        <taxon>Bacilli</taxon>
        <taxon>Bacillales</taxon>
        <taxon>Paenibacillaceae</taxon>
    </lineage>
</organism>
<evidence type="ECO:0000256" key="4">
    <source>
        <dbReference type="ARBA" id="ARBA00022475"/>
    </source>
</evidence>
<keyword evidence="5" id="KW-0597">Phosphoprotein</keyword>
<dbReference type="Gene3D" id="1.10.287.130">
    <property type="match status" value="1"/>
</dbReference>
<accession>A0ABW5R8K2</accession>
<dbReference type="SUPFAM" id="SSF47384">
    <property type="entry name" value="Homodimeric domain of signal transducing histidine kinase"/>
    <property type="match status" value="1"/>
</dbReference>
<keyword evidence="7 14" id="KW-0812">Transmembrane</keyword>
<evidence type="ECO:0000256" key="2">
    <source>
        <dbReference type="ARBA" id="ARBA00004651"/>
    </source>
</evidence>
<comment type="caution">
    <text evidence="16">The sequence shown here is derived from an EMBL/GenBank/DDBJ whole genome shotgun (WGS) entry which is preliminary data.</text>
</comment>
<evidence type="ECO:0000256" key="11">
    <source>
        <dbReference type="ARBA" id="ARBA00022989"/>
    </source>
</evidence>
<feature type="transmembrane region" description="Helical" evidence="14">
    <location>
        <begin position="166"/>
        <end position="186"/>
    </location>
</feature>
<evidence type="ECO:0000313" key="17">
    <source>
        <dbReference type="Proteomes" id="UP001597497"/>
    </source>
</evidence>
<dbReference type="SUPFAM" id="SSF55874">
    <property type="entry name" value="ATPase domain of HSP90 chaperone/DNA topoisomerase II/histidine kinase"/>
    <property type="match status" value="1"/>
</dbReference>
<dbReference type="InterPro" id="IPR050398">
    <property type="entry name" value="HssS/ArlS-like"/>
</dbReference>
<reference evidence="17" key="1">
    <citation type="journal article" date="2019" name="Int. J. Syst. Evol. Microbiol.">
        <title>The Global Catalogue of Microorganisms (GCM) 10K type strain sequencing project: providing services to taxonomists for standard genome sequencing and annotation.</title>
        <authorList>
            <consortium name="The Broad Institute Genomics Platform"/>
            <consortium name="The Broad Institute Genome Sequencing Center for Infectious Disease"/>
            <person name="Wu L."/>
            <person name="Ma J."/>
        </authorList>
    </citation>
    <scope>NUCLEOTIDE SEQUENCE [LARGE SCALE GENOMIC DNA]</scope>
    <source>
        <strain evidence="17">KCTC 33676</strain>
    </source>
</reference>
<keyword evidence="8" id="KW-0547">Nucleotide-binding</keyword>
<dbReference type="Pfam" id="PF00512">
    <property type="entry name" value="HisKA"/>
    <property type="match status" value="1"/>
</dbReference>
<dbReference type="InterPro" id="IPR003594">
    <property type="entry name" value="HATPase_dom"/>
</dbReference>